<dbReference type="OrthoDB" id="5242307at2"/>
<reference evidence="2 3" key="1">
    <citation type="submission" date="2018-08" db="EMBL/GenBank/DDBJ databases">
        <title>Isolation, diversity and antifungal activity of Actinobacteria from wheat.</title>
        <authorList>
            <person name="Han C."/>
        </authorList>
    </citation>
    <scope>NUCLEOTIDE SEQUENCE [LARGE SCALE GENOMIC DNA]</scope>
    <source>
        <strain evidence="2 3">NEAU-YY421</strain>
    </source>
</reference>
<dbReference type="EMBL" id="QUAK01000194">
    <property type="protein sequence ID" value="RFU83519.1"/>
    <property type="molecule type" value="Genomic_DNA"/>
</dbReference>
<protein>
    <recommendedName>
        <fullName evidence="4">Lipoprotein</fullName>
    </recommendedName>
</protein>
<dbReference type="PROSITE" id="PS51257">
    <property type="entry name" value="PROKAR_LIPOPROTEIN"/>
    <property type="match status" value="1"/>
</dbReference>
<proteinExistence type="predicted"/>
<dbReference type="RefSeq" id="WP_128558680.1">
    <property type="nucleotide sequence ID" value="NZ_QUAK01000194.1"/>
</dbReference>
<evidence type="ECO:0000256" key="1">
    <source>
        <dbReference type="SAM" id="SignalP"/>
    </source>
</evidence>
<gene>
    <name evidence="2" type="ORF">DY218_26765</name>
</gene>
<feature type="signal peptide" evidence="1">
    <location>
        <begin position="1"/>
        <end position="29"/>
    </location>
</feature>
<keyword evidence="1" id="KW-0732">Signal</keyword>
<name>A0A372LY99_9ACTN</name>
<keyword evidence="3" id="KW-1185">Reference proteome</keyword>
<organism evidence="2 3">
    <name type="scientific">Streptomyces triticagri</name>
    <dbReference type="NCBI Taxonomy" id="2293568"/>
    <lineage>
        <taxon>Bacteria</taxon>
        <taxon>Bacillati</taxon>
        <taxon>Actinomycetota</taxon>
        <taxon>Actinomycetes</taxon>
        <taxon>Kitasatosporales</taxon>
        <taxon>Streptomycetaceae</taxon>
        <taxon>Streptomyces</taxon>
    </lineage>
</organism>
<evidence type="ECO:0000313" key="2">
    <source>
        <dbReference type="EMBL" id="RFU83519.1"/>
    </source>
</evidence>
<comment type="caution">
    <text evidence="2">The sequence shown here is derived from an EMBL/GenBank/DDBJ whole genome shotgun (WGS) entry which is preliminary data.</text>
</comment>
<feature type="chain" id="PRO_5017034971" description="Lipoprotein" evidence="1">
    <location>
        <begin position="30"/>
        <end position="410"/>
    </location>
</feature>
<evidence type="ECO:0008006" key="4">
    <source>
        <dbReference type="Google" id="ProtNLM"/>
    </source>
</evidence>
<evidence type="ECO:0000313" key="3">
    <source>
        <dbReference type="Proteomes" id="UP000263094"/>
    </source>
</evidence>
<dbReference type="Proteomes" id="UP000263094">
    <property type="component" value="Unassembled WGS sequence"/>
</dbReference>
<accession>A0A372LY99</accession>
<dbReference type="AlphaFoldDB" id="A0A372LY99"/>
<sequence>MAGRRGSRRAAAGLCLAALLGAASCQAPADTDAADETRAEVQSLLDRRAEAVVDRDARAYRATGVPGAAGDDEFDRLGQVPVSSWTYRLTDLEASGARATAGVRLSFRIGGYDRAPVTVERTVRLDRRADHWYVADERAGKDAGEQLWEQGEVVSVTGRHSLVLGVGRSRAKLREYADLADRAVPAVQDAWGRDWPGRVVVLVPKSLDDMGDLLGAPAAGYQGIAAVTTGETGGSGKAPADRVVLNPDAFDVLGAFGRQVVLTHETTHVATRTATTDTTPLWLSEGLADWVGYRGSGRGAAQAAPGMRAAVERGELPDALPADDDFGFDDDPDALARAYEGGWLACRMIAERWGEDELLAFYRAVGDSGAGSKRSATEQALREVLDTTPQDFTTRWREYLRGQLGQGSSP</sequence>